<dbReference type="InterPro" id="IPR036751">
    <property type="entry name" value="SpoVG_sf"/>
</dbReference>
<dbReference type="HAMAP" id="MF_00819">
    <property type="entry name" value="SpoVG"/>
    <property type="match status" value="1"/>
</dbReference>
<keyword evidence="2" id="KW-0717">Septation</keyword>
<dbReference type="GO" id="GO:0030435">
    <property type="term" value="P:sporulation resulting in formation of a cellular spore"/>
    <property type="evidence" value="ECO:0007669"/>
    <property type="project" value="InterPro"/>
</dbReference>
<evidence type="ECO:0000256" key="1">
    <source>
        <dbReference type="ARBA" id="ARBA00022618"/>
    </source>
</evidence>
<dbReference type="NCBIfam" id="NF009749">
    <property type="entry name" value="PRK13259.1"/>
    <property type="match status" value="1"/>
</dbReference>
<dbReference type="EMBL" id="CAADRM010000132">
    <property type="protein sequence ID" value="VFU17457.1"/>
    <property type="molecule type" value="Genomic_DNA"/>
</dbReference>
<proteinExistence type="inferred from homology"/>
<dbReference type="SUPFAM" id="SSF160537">
    <property type="entry name" value="SpoVG-like"/>
    <property type="match status" value="1"/>
</dbReference>
<dbReference type="Gene3D" id="3.30.1120.40">
    <property type="entry name" value="Stage V sporulation protein G"/>
    <property type="match status" value="1"/>
</dbReference>
<reference evidence="4" key="1">
    <citation type="submission" date="2019-03" db="EMBL/GenBank/DDBJ databases">
        <authorList>
            <person name="Hao L."/>
        </authorList>
    </citation>
    <scope>NUCLEOTIDE SEQUENCE</scope>
</reference>
<name>A0A485M6Z3_9ZZZZ</name>
<organism evidence="4">
    <name type="scientific">anaerobic digester metagenome</name>
    <dbReference type="NCBI Taxonomy" id="1263854"/>
    <lineage>
        <taxon>unclassified sequences</taxon>
        <taxon>metagenomes</taxon>
        <taxon>ecological metagenomes</taxon>
    </lineage>
</organism>
<dbReference type="AlphaFoldDB" id="A0A485M6Z3"/>
<evidence type="ECO:0000313" key="4">
    <source>
        <dbReference type="EMBL" id="VFU17457.1"/>
    </source>
</evidence>
<evidence type="ECO:0000256" key="3">
    <source>
        <dbReference type="ARBA" id="ARBA00023306"/>
    </source>
</evidence>
<evidence type="ECO:0000256" key="2">
    <source>
        <dbReference type="ARBA" id="ARBA00023210"/>
    </source>
</evidence>
<dbReference type="GO" id="GO:0000917">
    <property type="term" value="P:division septum assembly"/>
    <property type="evidence" value="ECO:0007669"/>
    <property type="project" value="UniProtKB-KW"/>
</dbReference>
<dbReference type="InterPro" id="IPR007170">
    <property type="entry name" value="SpoVG"/>
</dbReference>
<protein>
    <submittedName>
        <fullName evidence="4">Putative septation protein SpoVG</fullName>
    </submittedName>
</protein>
<dbReference type="PANTHER" id="PTHR38429">
    <property type="entry name" value="SEPTATION PROTEIN SPOVG-RELATED"/>
    <property type="match status" value="1"/>
</dbReference>
<sequence>MEITEVKVYPVKDNDKLKAYASVVFDDCFVIRDLRVIHGTTGLFVAMPSRKRKDGTFRDTAHPLNMETRDKIERSILDIYQQKIATDV</sequence>
<dbReference type="PANTHER" id="PTHR38429:SF1">
    <property type="entry name" value="SEPTATION PROTEIN SPOVG-RELATED"/>
    <property type="match status" value="1"/>
</dbReference>
<keyword evidence="1" id="KW-0132">Cell division</keyword>
<gene>
    <name evidence="4" type="primary">spoVG</name>
    <name evidence="4" type="ORF">SCFA_660079</name>
</gene>
<accession>A0A485M6Z3</accession>
<keyword evidence="3" id="KW-0131">Cell cycle</keyword>
<dbReference type="Pfam" id="PF04026">
    <property type="entry name" value="SpoVG"/>
    <property type="match status" value="1"/>
</dbReference>